<dbReference type="Proteomes" id="UP000006281">
    <property type="component" value="Chromosome"/>
</dbReference>
<accession>K0JV96</accession>
<evidence type="ECO:0000259" key="1">
    <source>
        <dbReference type="Pfam" id="PF12728"/>
    </source>
</evidence>
<dbReference type="InterPro" id="IPR009061">
    <property type="entry name" value="DNA-bd_dom_put_sf"/>
</dbReference>
<sequence length="73" mass="8521">MSDKEHFSVPEAAEYMSTTVRFVRRLIAERRVPFHRLGRLIRFKRADLDAFIEAGRVEAFDPSAVLRHFRSAS</sequence>
<proteinExistence type="predicted"/>
<dbReference type="PATRIC" id="fig|1179773.3.peg.1382"/>
<dbReference type="NCBIfam" id="TIGR01764">
    <property type="entry name" value="excise"/>
    <property type="match status" value="1"/>
</dbReference>
<dbReference type="GO" id="GO:0003677">
    <property type="term" value="F:DNA binding"/>
    <property type="evidence" value="ECO:0007669"/>
    <property type="project" value="InterPro"/>
</dbReference>
<protein>
    <recommendedName>
        <fullName evidence="1">Helix-turn-helix domain-containing protein</fullName>
    </recommendedName>
</protein>
<dbReference type="EMBL" id="HE804045">
    <property type="protein sequence ID" value="CCH28699.1"/>
    <property type="molecule type" value="Genomic_DNA"/>
</dbReference>
<dbReference type="HOGENOM" id="CLU_140176_8_0_11"/>
<evidence type="ECO:0000313" key="3">
    <source>
        <dbReference type="Proteomes" id="UP000006281"/>
    </source>
</evidence>
<dbReference type="KEGG" id="sesp:BN6_13730"/>
<dbReference type="SUPFAM" id="SSF46955">
    <property type="entry name" value="Putative DNA-binding domain"/>
    <property type="match status" value="1"/>
</dbReference>
<dbReference type="OrthoDB" id="197041at2"/>
<dbReference type="STRING" id="1179773.BN6_13730"/>
<dbReference type="AlphaFoldDB" id="K0JV96"/>
<reference evidence="2 3" key="1">
    <citation type="journal article" date="2012" name="BMC Genomics">
        <title>Complete genome sequence of Saccharothrix espanaensis DSM 44229T and comparison to the other completely sequenced Pseudonocardiaceae.</title>
        <authorList>
            <person name="Strobel T."/>
            <person name="Al-Dilaimi A."/>
            <person name="Blom J."/>
            <person name="Gessner A."/>
            <person name="Kalinowski J."/>
            <person name="Luzhetska M."/>
            <person name="Puhler A."/>
            <person name="Szczepanowski R."/>
            <person name="Bechthold A."/>
            <person name="Ruckert C."/>
        </authorList>
    </citation>
    <scope>NUCLEOTIDE SEQUENCE [LARGE SCALE GENOMIC DNA]</scope>
    <source>
        <strain evidence="3">ATCC 51144 / DSM 44229 / JCM 9112 / NBRC 15066 / NRRL 15764</strain>
    </source>
</reference>
<evidence type="ECO:0000313" key="2">
    <source>
        <dbReference type="EMBL" id="CCH28699.1"/>
    </source>
</evidence>
<organism evidence="2 3">
    <name type="scientific">Saccharothrix espanaensis (strain ATCC 51144 / DSM 44229 / JCM 9112 / NBRC 15066 / NRRL 15764)</name>
    <dbReference type="NCBI Taxonomy" id="1179773"/>
    <lineage>
        <taxon>Bacteria</taxon>
        <taxon>Bacillati</taxon>
        <taxon>Actinomycetota</taxon>
        <taxon>Actinomycetes</taxon>
        <taxon>Pseudonocardiales</taxon>
        <taxon>Pseudonocardiaceae</taxon>
        <taxon>Saccharothrix</taxon>
    </lineage>
</organism>
<name>K0JV96_SACES</name>
<keyword evidence="3" id="KW-1185">Reference proteome</keyword>
<dbReference type="Pfam" id="PF12728">
    <property type="entry name" value="HTH_17"/>
    <property type="match status" value="1"/>
</dbReference>
<dbReference type="InterPro" id="IPR041657">
    <property type="entry name" value="HTH_17"/>
</dbReference>
<dbReference type="RefSeq" id="WP_015098812.1">
    <property type="nucleotide sequence ID" value="NC_019673.1"/>
</dbReference>
<dbReference type="InterPro" id="IPR010093">
    <property type="entry name" value="SinI_DNA-bd"/>
</dbReference>
<feature type="domain" description="Helix-turn-helix" evidence="1">
    <location>
        <begin position="7"/>
        <end position="55"/>
    </location>
</feature>
<dbReference type="eggNOG" id="ENOG5033IG7">
    <property type="taxonomic scope" value="Bacteria"/>
</dbReference>
<dbReference type="BioCyc" id="SESP1179773:BN6_RS06755-MONOMER"/>
<gene>
    <name evidence="2" type="ordered locus">BN6_13730</name>
</gene>